<dbReference type="InterPro" id="IPR003838">
    <property type="entry name" value="ABC3_permease_C"/>
</dbReference>
<evidence type="ECO:0000256" key="5">
    <source>
        <dbReference type="ARBA" id="ARBA00023136"/>
    </source>
</evidence>
<keyword evidence="11" id="KW-1185">Reference proteome</keyword>
<dbReference type="GO" id="GO:0022857">
    <property type="term" value="F:transmembrane transporter activity"/>
    <property type="evidence" value="ECO:0007669"/>
    <property type="project" value="TreeGrafter"/>
</dbReference>
<feature type="transmembrane region" description="Helical" evidence="7">
    <location>
        <begin position="369"/>
        <end position="393"/>
    </location>
</feature>
<feature type="domain" description="MacB-like periplasmic core" evidence="9">
    <location>
        <begin position="23"/>
        <end position="193"/>
    </location>
</feature>
<evidence type="ECO:0000259" key="9">
    <source>
        <dbReference type="Pfam" id="PF12704"/>
    </source>
</evidence>
<sequence length="403" mass="43138">MTSLVGALVEAWKELRVHRLRVLLSLVGVAIAVTAMTSVTAIGQIAQQGQAELIERQSGRPATLGVNAWSEGMGVPQGDGQATTDAMREVVDRYRIEHASLTSMTTTNFRFPAGTMMVQTQVVDPAYGAMRRIQVVHGTWFTAADEDRFAPAVVVNEAFLRELGVADLSEPVTATITGDPDVTTTIIGVVPDQWDGAMPEAFLLHAAFDRWGMSDPMMTGPPTLEVWIGPEVADIAQETITRDLQAMLGASTHVEAYRMDAFGYEAFDQAFQLIVTGIGVLVLLLGALSLVNIALVTVRQRIREIGIRRSFGATSARVFFSIMMESVVATFIAGVIGVAMAIAIVQNMPLDDWLGWGGVQDAPPFPMEAAMTGLVAATAVGALAGLLPALVAVRVKPIDAIRY</sequence>
<evidence type="ECO:0000256" key="2">
    <source>
        <dbReference type="ARBA" id="ARBA00022475"/>
    </source>
</evidence>
<dbReference type="Pfam" id="PF02687">
    <property type="entry name" value="FtsX"/>
    <property type="match status" value="1"/>
</dbReference>
<accession>A0A1H5CL99</accession>
<gene>
    <name evidence="10" type="ORF">SAMN04488554_0403</name>
</gene>
<comment type="similarity">
    <text evidence="6">Belongs to the ABC-4 integral membrane protein family.</text>
</comment>
<feature type="transmembrane region" description="Helical" evidence="7">
    <location>
        <begin position="22"/>
        <end position="46"/>
    </location>
</feature>
<name>A0A1H5CL99_9MICO</name>
<keyword evidence="3 7" id="KW-0812">Transmembrane</keyword>
<evidence type="ECO:0000256" key="4">
    <source>
        <dbReference type="ARBA" id="ARBA00022989"/>
    </source>
</evidence>
<evidence type="ECO:0000256" key="7">
    <source>
        <dbReference type="SAM" id="Phobius"/>
    </source>
</evidence>
<comment type="subcellular location">
    <subcellularLocation>
        <location evidence="1">Cell membrane</location>
        <topology evidence="1">Multi-pass membrane protein</topology>
    </subcellularLocation>
</comment>
<organism evidence="10 11">
    <name type="scientific">Ruania alba</name>
    <dbReference type="NCBI Taxonomy" id="648782"/>
    <lineage>
        <taxon>Bacteria</taxon>
        <taxon>Bacillati</taxon>
        <taxon>Actinomycetota</taxon>
        <taxon>Actinomycetes</taxon>
        <taxon>Micrococcales</taxon>
        <taxon>Ruaniaceae</taxon>
        <taxon>Ruania</taxon>
    </lineage>
</organism>
<evidence type="ECO:0000256" key="3">
    <source>
        <dbReference type="ARBA" id="ARBA00022692"/>
    </source>
</evidence>
<keyword evidence="5 7" id="KW-0472">Membrane</keyword>
<dbReference type="OrthoDB" id="3510103at2"/>
<evidence type="ECO:0000313" key="11">
    <source>
        <dbReference type="Proteomes" id="UP000199220"/>
    </source>
</evidence>
<dbReference type="RefSeq" id="WP_089771466.1">
    <property type="nucleotide sequence ID" value="NZ_FNTX01000001.1"/>
</dbReference>
<evidence type="ECO:0000256" key="1">
    <source>
        <dbReference type="ARBA" id="ARBA00004651"/>
    </source>
</evidence>
<keyword evidence="4 7" id="KW-1133">Transmembrane helix</keyword>
<dbReference type="Pfam" id="PF12704">
    <property type="entry name" value="MacB_PCD"/>
    <property type="match status" value="1"/>
</dbReference>
<dbReference type="Proteomes" id="UP000199220">
    <property type="component" value="Unassembled WGS sequence"/>
</dbReference>
<keyword evidence="2" id="KW-1003">Cell membrane</keyword>
<dbReference type="GO" id="GO:0005886">
    <property type="term" value="C:plasma membrane"/>
    <property type="evidence" value="ECO:0007669"/>
    <property type="project" value="UniProtKB-SubCell"/>
</dbReference>
<protein>
    <submittedName>
        <fullName evidence="10">Putative ABC transport system permease protein</fullName>
    </submittedName>
</protein>
<feature type="transmembrane region" description="Helical" evidence="7">
    <location>
        <begin position="318"/>
        <end position="345"/>
    </location>
</feature>
<proteinExistence type="inferred from homology"/>
<dbReference type="InterPro" id="IPR050250">
    <property type="entry name" value="Macrolide_Exporter_MacB"/>
</dbReference>
<dbReference type="PANTHER" id="PTHR30572:SF4">
    <property type="entry name" value="ABC TRANSPORTER PERMEASE YTRF"/>
    <property type="match status" value="1"/>
</dbReference>
<feature type="domain" description="ABC3 transporter permease C-terminal" evidence="8">
    <location>
        <begin position="278"/>
        <end position="396"/>
    </location>
</feature>
<evidence type="ECO:0000313" key="10">
    <source>
        <dbReference type="EMBL" id="SED67371.1"/>
    </source>
</evidence>
<dbReference type="PANTHER" id="PTHR30572">
    <property type="entry name" value="MEMBRANE COMPONENT OF TRANSPORTER-RELATED"/>
    <property type="match status" value="1"/>
</dbReference>
<evidence type="ECO:0000259" key="8">
    <source>
        <dbReference type="Pfam" id="PF02687"/>
    </source>
</evidence>
<feature type="transmembrane region" description="Helical" evidence="7">
    <location>
        <begin position="273"/>
        <end position="298"/>
    </location>
</feature>
<dbReference type="AlphaFoldDB" id="A0A1H5CL99"/>
<reference evidence="11" key="1">
    <citation type="submission" date="2016-10" db="EMBL/GenBank/DDBJ databases">
        <authorList>
            <person name="Varghese N."/>
            <person name="Submissions S."/>
        </authorList>
    </citation>
    <scope>NUCLEOTIDE SEQUENCE [LARGE SCALE GENOMIC DNA]</scope>
    <source>
        <strain evidence="11">DSM 21368</strain>
    </source>
</reference>
<dbReference type="STRING" id="648782.SAMN04488554_0403"/>
<evidence type="ECO:0000256" key="6">
    <source>
        <dbReference type="ARBA" id="ARBA00038076"/>
    </source>
</evidence>
<dbReference type="InterPro" id="IPR025857">
    <property type="entry name" value="MacB_PCD"/>
</dbReference>
<dbReference type="EMBL" id="FNTX01000001">
    <property type="protein sequence ID" value="SED67371.1"/>
    <property type="molecule type" value="Genomic_DNA"/>
</dbReference>